<gene>
    <name evidence="2" type="ORF">SAMN04488242_1894</name>
</gene>
<feature type="transmembrane region" description="Helical" evidence="1">
    <location>
        <begin position="70"/>
        <end position="89"/>
    </location>
</feature>
<protein>
    <submittedName>
        <fullName evidence="2">Uncharacterized protein</fullName>
    </submittedName>
</protein>
<proteinExistence type="predicted"/>
<evidence type="ECO:0000313" key="2">
    <source>
        <dbReference type="EMBL" id="SDL54755.1"/>
    </source>
</evidence>
<reference evidence="2 3" key="1">
    <citation type="submission" date="2016-10" db="EMBL/GenBank/DDBJ databases">
        <authorList>
            <person name="de Groot N.N."/>
        </authorList>
    </citation>
    <scope>NUCLEOTIDE SEQUENCE [LARGE SCALE GENOMIC DNA]</scope>
    <source>
        <strain evidence="2 3">CGMCC 1.9159</strain>
    </source>
</reference>
<keyword evidence="1" id="KW-0472">Membrane</keyword>
<name>A0A1G9KZJ6_9ACTN</name>
<dbReference type="AlphaFoldDB" id="A0A1G9KZJ6"/>
<keyword evidence="1" id="KW-1133">Transmembrane helix</keyword>
<organism evidence="2 3">
    <name type="scientific">Tessaracoccus oleiagri</name>
    <dbReference type="NCBI Taxonomy" id="686624"/>
    <lineage>
        <taxon>Bacteria</taxon>
        <taxon>Bacillati</taxon>
        <taxon>Actinomycetota</taxon>
        <taxon>Actinomycetes</taxon>
        <taxon>Propionibacteriales</taxon>
        <taxon>Propionibacteriaceae</taxon>
        <taxon>Tessaracoccus</taxon>
    </lineage>
</organism>
<dbReference type="Proteomes" id="UP000199475">
    <property type="component" value="Unassembled WGS sequence"/>
</dbReference>
<dbReference type="EMBL" id="FNGP01000003">
    <property type="protein sequence ID" value="SDL54755.1"/>
    <property type="molecule type" value="Genomic_DNA"/>
</dbReference>
<dbReference type="RefSeq" id="WP_143008263.1">
    <property type="nucleotide sequence ID" value="NZ_FNGP01000003.1"/>
</dbReference>
<sequence>MLKRIGLWAFVVAAVALTAWGVASYVSPGVDCRGVPMGPGDLCHYSSATQENTDQVQSYEQRVATVRQQVPFVIGLGVAATVFGVVLALRSGQQRHGAVDGAVLLHEGDLRHPVGDQFREEER</sequence>
<accession>A0A1G9KZJ6</accession>
<evidence type="ECO:0000313" key="3">
    <source>
        <dbReference type="Proteomes" id="UP000199475"/>
    </source>
</evidence>
<evidence type="ECO:0000256" key="1">
    <source>
        <dbReference type="SAM" id="Phobius"/>
    </source>
</evidence>
<dbReference type="OrthoDB" id="3712240at2"/>
<keyword evidence="1" id="KW-0812">Transmembrane</keyword>
<keyword evidence="3" id="KW-1185">Reference proteome</keyword>